<organism evidence="1 2">
    <name type="scientific">Euplotes crassus</name>
    <dbReference type="NCBI Taxonomy" id="5936"/>
    <lineage>
        <taxon>Eukaryota</taxon>
        <taxon>Sar</taxon>
        <taxon>Alveolata</taxon>
        <taxon>Ciliophora</taxon>
        <taxon>Intramacronucleata</taxon>
        <taxon>Spirotrichea</taxon>
        <taxon>Hypotrichia</taxon>
        <taxon>Euplotida</taxon>
        <taxon>Euplotidae</taxon>
        <taxon>Moneuplotes</taxon>
    </lineage>
</organism>
<sequence length="70" mass="8506">MFLLCSTQSRFQNFIDISVQGYPHSWDWRNINSIRVQDSLYVRTFVRILQNNLCHIFGRVKSQQFFMNEM</sequence>
<evidence type="ECO:0000313" key="2">
    <source>
        <dbReference type="Proteomes" id="UP001295684"/>
    </source>
</evidence>
<accession>A0AAD2D4A6</accession>
<protein>
    <submittedName>
        <fullName evidence="1">Uncharacterized protein</fullName>
    </submittedName>
</protein>
<gene>
    <name evidence="1" type="ORF">ECRASSUSDP1_LOCUS20811</name>
</gene>
<reference evidence="1" key="1">
    <citation type="submission" date="2023-07" db="EMBL/GenBank/DDBJ databases">
        <authorList>
            <consortium name="AG Swart"/>
            <person name="Singh M."/>
            <person name="Singh A."/>
            <person name="Seah K."/>
            <person name="Emmerich C."/>
        </authorList>
    </citation>
    <scope>NUCLEOTIDE SEQUENCE</scope>
    <source>
        <strain evidence="1">DP1</strain>
    </source>
</reference>
<evidence type="ECO:0000313" key="1">
    <source>
        <dbReference type="EMBL" id="CAI2379401.1"/>
    </source>
</evidence>
<dbReference type="Proteomes" id="UP001295684">
    <property type="component" value="Unassembled WGS sequence"/>
</dbReference>
<proteinExistence type="predicted"/>
<keyword evidence="2" id="KW-1185">Reference proteome</keyword>
<comment type="caution">
    <text evidence="1">The sequence shown here is derived from an EMBL/GenBank/DDBJ whole genome shotgun (WGS) entry which is preliminary data.</text>
</comment>
<name>A0AAD2D4A6_EUPCR</name>
<dbReference type="AlphaFoldDB" id="A0AAD2D4A6"/>
<dbReference type="EMBL" id="CAMPGE010021243">
    <property type="protein sequence ID" value="CAI2379401.1"/>
    <property type="molecule type" value="Genomic_DNA"/>
</dbReference>